<dbReference type="PANTHER" id="PTHR34236">
    <property type="entry name" value="DIMETHYL SULFOXIDE REDUCTASE TRANSCRIPTIONAL ACTIVATOR"/>
    <property type="match status" value="1"/>
</dbReference>
<feature type="region of interest" description="Disordered" evidence="3">
    <location>
        <begin position="1"/>
        <end position="20"/>
    </location>
</feature>
<name>A0A897MWH8_9EURY</name>
<organism evidence="5 6">
    <name type="scientific">Halapricum desulfuricans</name>
    <dbReference type="NCBI Taxonomy" id="2841257"/>
    <lineage>
        <taxon>Archaea</taxon>
        <taxon>Methanobacteriati</taxon>
        <taxon>Methanobacteriota</taxon>
        <taxon>Stenosarchaea group</taxon>
        <taxon>Halobacteria</taxon>
        <taxon>Halobacteriales</taxon>
        <taxon>Haloarculaceae</taxon>
        <taxon>Halapricum</taxon>
    </lineage>
</organism>
<dbReference type="SUPFAM" id="SSF88659">
    <property type="entry name" value="Sigma3 and sigma4 domains of RNA polymerase sigma factors"/>
    <property type="match status" value="1"/>
</dbReference>
<sequence>MSETRPEPAPDRDGQGVDRRPLRIDLEIDVGDACPIVEADGPVLEADLHHMDGVCRSDVVTGGEDVSIEQFEQPMGARCLADVFFEHGCVPHVTGTTDDSLLVTIHPPDRSKIPEIVSCVDELGFPARIDRIVSLDDALFGTDPVLCEFGLLTDKQQEALVLAVRHGYYSQPRETTLAELASELGVGKSAVSHRLQAAESKIIRNHVSKSESEER</sequence>
<dbReference type="AlphaFoldDB" id="A0A897MWH8"/>
<reference evidence="5" key="1">
    <citation type="submission" date="2020-11" db="EMBL/GenBank/DDBJ databases">
        <title>Carbohydrate-dependent, anaerobic sulfur respiration: A novel catabolism in halophilic archaea.</title>
        <authorList>
            <person name="Sorokin D.Y."/>
            <person name="Messina E."/>
            <person name="Smedile F."/>
            <person name="La Cono V."/>
            <person name="Hallsworth J.E."/>
            <person name="Yakimov M.M."/>
        </authorList>
    </citation>
    <scope>NUCLEOTIDE SEQUENCE</scope>
    <source>
        <strain evidence="5">HSR12-1</strain>
    </source>
</reference>
<evidence type="ECO:0000256" key="3">
    <source>
        <dbReference type="SAM" id="MobiDB-lite"/>
    </source>
</evidence>
<dbReference type="GeneID" id="68854232"/>
<dbReference type="InterPro" id="IPR007050">
    <property type="entry name" value="HTH_bacterioopsin"/>
</dbReference>
<evidence type="ECO:0000313" key="6">
    <source>
        <dbReference type="Proteomes" id="UP000663525"/>
    </source>
</evidence>
<dbReference type="EMBL" id="CP064787">
    <property type="protein sequence ID" value="QSG04942.1"/>
    <property type="molecule type" value="Genomic_DNA"/>
</dbReference>
<dbReference type="InterPro" id="IPR013324">
    <property type="entry name" value="RNA_pol_sigma_r3/r4-like"/>
</dbReference>
<feature type="domain" description="HTH bat-type" evidence="4">
    <location>
        <begin position="152"/>
        <end position="204"/>
    </location>
</feature>
<evidence type="ECO:0000256" key="1">
    <source>
        <dbReference type="ARBA" id="ARBA00023015"/>
    </source>
</evidence>
<protein>
    <submittedName>
        <fullName evidence="5">Transcriptional regulator, contains HTH domain</fullName>
    </submittedName>
</protein>
<evidence type="ECO:0000256" key="2">
    <source>
        <dbReference type="ARBA" id="ARBA00023163"/>
    </source>
</evidence>
<keyword evidence="1" id="KW-0805">Transcription regulation</keyword>
<dbReference type="RefSeq" id="WP_229114438.1">
    <property type="nucleotide sequence ID" value="NZ_CP064787.1"/>
</dbReference>
<proteinExistence type="predicted"/>
<evidence type="ECO:0000313" key="5">
    <source>
        <dbReference type="EMBL" id="QSG04942.1"/>
    </source>
</evidence>
<keyword evidence="2" id="KW-0804">Transcription</keyword>
<dbReference type="Proteomes" id="UP000663525">
    <property type="component" value="Chromosome"/>
</dbReference>
<evidence type="ECO:0000259" key="4">
    <source>
        <dbReference type="Pfam" id="PF04967"/>
    </source>
</evidence>
<gene>
    <name evidence="5" type="ORF">HSR121_0587</name>
</gene>
<accession>A0A897MWH8</accession>
<dbReference type="PANTHER" id="PTHR34236:SF1">
    <property type="entry name" value="DIMETHYL SULFOXIDE REDUCTASE TRANSCRIPTIONAL ACTIVATOR"/>
    <property type="match status" value="1"/>
</dbReference>
<dbReference type="Pfam" id="PF04967">
    <property type="entry name" value="HTH_10"/>
    <property type="match status" value="1"/>
</dbReference>